<name>A0A2I2GPR1_9EURO</name>
<keyword evidence="1" id="KW-0732">Signal</keyword>
<comment type="caution">
    <text evidence="2">The sequence shown here is derived from an EMBL/GenBank/DDBJ whole genome shotgun (WGS) entry which is preliminary data.</text>
</comment>
<protein>
    <recommendedName>
        <fullName evidence="4">Secreted protein</fullName>
    </recommendedName>
</protein>
<proteinExistence type="predicted"/>
<reference evidence="2 3" key="1">
    <citation type="submission" date="2016-12" db="EMBL/GenBank/DDBJ databases">
        <title>The genomes of Aspergillus section Nigri reveals drivers in fungal speciation.</title>
        <authorList>
            <consortium name="DOE Joint Genome Institute"/>
            <person name="Vesth T.C."/>
            <person name="Nybo J."/>
            <person name="Theobald S."/>
            <person name="Brandl J."/>
            <person name="Frisvad J.C."/>
            <person name="Nielsen K.F."/>
            <person name="Lyhne E.K."/>
            <person name="Kogle M.E."/>
            <person name="Kuo A."/>
            <person name="Riley R."/>
            <person name="Clum A."/>
            <person name="Nolan M."/>
            <person name="Lipzen A."/>
            <person name="Salamov A."/>
            <person name="Henrissat B."/>
            <person name="Wiebenga A."/>
            <person name="De Vries R.P."/>
            <person name="Grigoriev I.V."/>
            <person name="Mortensen U.H."/>
            <person name="Andersen M.R."/>
            <person name="Baker S.E."/>
        </authorList>
    </citation>
    <scope>NUCLEOTIDE SEQUENCE [LARGE SCALE GENOMIC DNA]</scope>
    <source>
        <strain evidence="2 3">IBT 23096</strain>
    </source>
</reference>
<evidence type="ECO:0000256" key="1">
    <source>
        <dbReference type="SAM" id="SignalP"/>
    </source>
</evidence>
<accession>A0A2I2GPR1</accession>
<sequence>MAGLGVESLESFMLVFFFFQLIWECRPSTANPYMDPSMVVSICITTLSRKNNNNRARRSTILRSRMGSLEMLVEVVLAVEDLSAPRTLLCLAPEGALIAATVPAASPCSGVAL</sequence>
<organism evidence="2 3">
    <name type="scientific">Aspergillus steynii IBT 23096</name>
    <dbReference type="NCBI Taxonomy" id="1392250"/>
    <lineage>
        <taxon>Eukaryota</taxon>
        <taxon>Fungi</taxon>
        <taxon>Dikarya</taxon>
        <taxon>Ascomycota</taxon>
        <taxon>Pezizomycotina</taxon>
        <taxon>Eurotiomycetes</taxon>
        <taxon>Eurotiomycetidae</taxon>
        <taxon>Eurotiales</taxon>
        <taxon>Aspergillaceae</taxon>
        <taxon>Aspergillus</taxon>
        <taxon>Aspergillus subgen. Circumdati</taxon>
    </lineage>
</organism>
<dbReference type="EMBL" id="MSFO01000001">
    <property type="protein sequence ID" value="PLB54864.1"/>
    <property type="molecule type" value="Genomic_DNA"/>
</dbReference>
<dbReference type="GeneID" id="36555063"/>
<dbReference type="AlphaFoldDB" id="A0A2I2GPR1"/>
<gene>
    <name evidence="2" type="ORF">P170DRAFT_421502</name>
</gene>
<evidence type="ECO:0000313" key="2">
    <source>
        <dbReference type="EMBL" id="PLB54864.1"/>
    </source>
</evidence>
<dbReference type="Proteomes" id="UP000234275">
    <property type="component" value="Unassembled WGS sequence"/>
</dbReference>
<feature type="chain" id="PRO_5014137968" description="Secreted protein" evidence="1">
    <location>
        <begin position="31"/>
        <end position="113"/>
    </location>
</feature>
<dbReference type="VEuPathDB" id="FungiDB:P170DRAFT_421502"/>
<feature type="signal peptide" evidence="1">
    <location>
        <begin position="1"/>
        <end position="30"/>
    </location>
</feature>
<dbReference type="RefSeq" id="XP_024710166.1">
    <property type="nucleotide sequence ID" value="XM_024847364.1"/>
</dbReference>
<keyword evidence="3" id="KW-1185">Reference proteome</keyword>
<evidence type="ECO:0008006" key="4">
    <source>
        <dbReference type="Google" id="ProtNLM"/>
    </source>
</evidence>
<evidence type="ECO:0000313" key="3">
    <source>
        <dbReference type="Proteomes" id="UP000234275"/>
    </source>
</evidence>